<sequence>MNSGAPRTSFSERTFRMKNDGNDDELHEAYLKWKDFLYPRPRTVSDRDGHPLELHNPRRVGAEHLLGPIMGMVVLVYCWYALHVERQARRNCVTYRHNKHLNQHQR</sequence>
<keyword evidence="1" id="KW-0472">Membrane</keyword>
<organism evidence="2">
    <name type="scientific">Anopheles coluzzii</name>
    <name type="common">African malaria mosquito</name>
    <dbReference type="NCBI Taxonomy" id="1518534"/>
    <lineage>
        <taxon>Eukaryota</taxon>
        <taxon>Metazoa</taxon>
        <taxon>Ecdysozoa</taxon>
        <taxon>Arthropoda</taxon>
        <taxon>Hexapoda</taxon>
        <taxon>Insecta</taxon>
        <taxon>Pterygota</taxon>
        <taxon>Neoptera</taxon>
        <taxon>Endopterygota</taxon>
        <taxon>Diptera</taxon>
        <taxon>Nematocera</taxon>
        <taxon>Culicoidea</taxon>
        <taxon>Culicidae</taxon>
        <taxon>Anophelinae</taxon>
        <taxon>Anopheles</taxon>
    </lineage>
</organism>
<reference evidence="2" key="1">
    <citation type="submission" date="2022-08" db="UniProtKB">
        <authorList>
            <consortium name="EnsemblMetazoa"/>
        </authorList>
    </citation>
    <scope>IDENTIFICATION</scope>
</reference>
<keyword evidence="1" id="KW-1133">Transmembrane helix</keyword>
<dbReference type="Proteomes" id="UP000075882">
    <property type="component" value="Unassembled WGS sequence"/>
</dbReference>
<proteinExistence type="predicted"/>
<evidence type="ECO:0000313" key="2">
    <source>
        <dbReference type="EnsemblMetazoa" id="ACOM025315-PA.1"/>
    </source>
</evidence>
<protein>
    <submittedName>
        <fullName evidence="2">Uncharacterized protein</fullName>
    </submittedName>
</protein>
<feature type="transmembrane region" description="Helical" evidence="1">
    <location>
        <begin position="65"/>
        <end position="82"/>
    </location>
</feature>
<dbReference type="AlphaFoldDB" id="A0A8W7P523"/>
<name>A0A8W7P523_ANOCL</name>
<keyword evidence="1" id="KW-0812">Transmembrane</keyword>
<dbReference type="EnsemblMetazoa" id="ACOM025315-RA">
    <property type="protein sequence ID" value="ACOM025315-PA.1"/>
    <property type="gene ID" value="ACOM025315"/>
</dbReference>
<evidence type="ECO:0000256" key="1">
    <source>
        <dbReference type="SAM" id="Phobius"/>
    </source>
</evidence>
<accession>A0A8W7P523</accession>